<dbReference type="InterPro" id="IPR004089">
    <property type="entry name" value="MCPsignal_dom"/>
</dbReference>
<dbReference type="Proteomes" id="UP000275076">
    <property type="component" value="Unassembled WGS sequence"/>
</dbReference>
<dbReference type="CDD" id="cd06225">
    <property type="entry name" value="HAMP"/>
    <property type="match status" value="1"/>
</dbReference>
<dbReference type="GO" id="GO:0005886">
    <property type="term" value="C:plasma membrane"/>
    <property type="evidence" value="ECO:0007669"/>
    <property type="project" value="UniProtKB-SubCell"/>
</dbReference>
<keyword evidence="5 10" id="KW-0472">Membrane</keyword>
<dbReference type="AlphaFoldDB" id="A0A3R9QMA3"/>
<feature type="region of interest" description="Disordered" evidence="9">
    <location>
        <begin position="301"/>
        <end position="360"/>
    </location>
</feature>
<feature type="compositionally biased region" description="Polar residues" evidence="9">
    <location>
        <begin position="559"/>
        <end position="576"/>
    </location>
</feature>
<dbReference type="EMBL" id="RBVX01000005">
    <property type="protein sequence ID" value="RSL33979.1"/>
    <property type="molecule type" value="Genomic_DNA"/>
</dbReference>
<dbReference type="Gene3D" id="1.10.287.950">
    <property type="entry name" value="Methyl-accepting chemotaxis protein"/>
    <property type="match status" value="1"/>
</dbReference>
<evidence type="ECO:0000313" key="14">
    <source>
        <dbReference type="Proteomes" id="UP000275076"/>
    </source>
</evidence>
<reference evidence="13 14" key="1">
    <citation type="submission" date="2018-10" db="EMBL/GenBank/DDBJ databases">
        <title>Draft genome sequence of Bacillus salarius IM0101, isolated from a hypersaline soil in Inner Mongolia, China.</title>
        <authorList>
            <person name="Yamprayoonswat W."/>
            <person name="Boonvisut S."/>
            <person name="Jumpathong W."/>
            <person name="Sittihan S."/>
            <person name="Ruangsuj P."/>
            <person name="Wanthongcharoen S."/>
            <person name="Thongpramul N."/>
            <person name="Pimmason S."/>
            <person name="Yu B."/>
            <person name="Yasawong M."/>
        </authorList>
    </citation>
    <scope>NUCLEOTIDE SEQUENCE [LARGE SCALE GENOMIC DNA]</scope>
    <source>
        <strain evidence="13 14">IM0101</strain>
    </source>
</reference>
<dbReference type="SUPFAM" id="SSF58104">
    <property type="entry name" value="Methyl-accepting chemotaxis protein (MCP) signaling domain"/>
    <property type="match status" value="1"/>
</dbReference>
<keyword evidence="6 8" id="KW-0807">Transducer</keyword>
<dbReference type="SMART" id="SM00283">
    <property type="entry name" value="MA"/>
    <property type="match status" value="1"/>
</dbReference>
<dbReference type="RefSeq" id="WP_125555247.1">
    <property type="nucleotide sequence ID" value="NZ_RBVX01000005.1"/>
</dbReference>
<dbReference type="Pfam" id="PF17200">
    <property type="entry name" value="sCache_2"/>
    <property type="match status" value="1"/>
</dbReference>
<evidence type="ECO:0000256" key="7">
    <source>
        <dbReference type="ARBA" id="ARBA00029447"/>
    </source>
</evidence>
<feature type="compositionally biased region" description="Low complexity" evidence="9">
    <location>
        <begin position="303"/>
        <end position="324"/>
    </location>
</feature>
<evidence type="ECO:0000256" key="2">
    <source>
        <dbReference type="ARBA" id="ARBA00022475"/>
    </source>
</evidence>
<feature type="region of interest" description="Disordered" evidence="9">
    <location>
        <begin position="559"/>
        <end position="585"/>
    </location>
</feature>
<gene>
    <name evidence="13" type="ORF">D7Z54_07645</name>
</gene>
<comment type="subcellular location">
    <subcellularLocation>
        <location evidence="1">Cell membrane</location>
        <topology evidence="1">Multi-pass membrane protein</topology>
    </subcellularLocation>
</comment>
<evidence type="ECO:0000256" key="5">
    <source>
        <dbReference type="ARBA" id="ARBA00023136"/>
    </source>
</evidence>
<dbReference type="Pfam" id="PF00672">
    <property type="entry name" value="HAMP"/>
    <property type="match status" value="1"/>
</dbReference>
<evidence type="ECO:0000256" key="1">
    <source>
        <dbReference type="ARBA" id="ARBA00004651"/>
    </source>
</evidence>
<dbReference type="OrthoDB" id="9810264at2"/>
<evidence type="ECO:0000256" key="8">
    <source>
        <dbReference type="PROSITE-ProRule" id="PRU00284"/>
    </source>
</evidence>
<dbReference type="Gene3D" id="3.30.450.20">
    <property type="entry name" value="PAS domain"/>
    <property type="match status" value="1"/>
</dbReference>
<feature type="transmembrane region" description="Helical" evidence="10">
    <location>
        <begin position="194"/>
        <end position="216"/>
    </location>
</feature>
<feature type="compositionally biased region" description="Polar residues" evidence="9">
    <location>
        <begin position="343"/>
        <end position="354"/>
    </location>
</feature>
<sequence length="585" mass="63815">MKLRSRLLVVCLSLLIVPMIILGIISYKTAEGELNDASKVSLENYVGMAVDMTNHMQEAVEQGNMEEEAAQEQLKESLLGASQGEGERSITEDIDLGPNGYFYILDSEGTLVAHPNQEGDNIWDSQGENGDLFIQSVIEKAHAGGGFVNYDWPLPNDPETSEEKIIYAEYNEEWDWVIVAGSYMSDYNEGATNVLMVLLLTLGIAVVIGGILVFYVSNRISKPVEALSSEVKQVADGDLSERDLNIHRTDEIGTLATEVDNMKTSLRSIIQAVSESSQQISAMSEELNATTGENAKAAEMMAQSVQDVSHQSSQQSNYSDHSSQAMQDIAATVTDLHQKAEQTKASTSTANDKTTSGKEMVSTLTDEVSHLQQLTTQTNSEIQELEQKSDQINDIVSLITDLSEQTNLLALNAAIEAARAGENGKGFAVVAEEVRKLAERSNQSASDINQLISEIQDTVKRSAASMNENHQKAETCEWRAKETDETFDQIDAAVASIASDVKTIETSLNAIDEKTEASIDHIENTKTLSNETAEEVEQVAGGIEEQNASMEEISASADNLSQVAESMQESISSFRLDNSKEDKEK</sequence>
<dbReference type="PROSITE" id="PS50885">
    <property type="entry name" value="HAMP"/>
    <property type="match status" value="1"/>
</dbReference>
<dbReference type="InterPro" id="IPR003660">
    <property type="entry name" value="HAMP_dom"/>
</dbReference>
<name>A0A3R9QMA3_9BACI</name>
<dbReference type="Pfam" id="PF00015">
    <property type="entry name" value="MCPsignal"/>
    <property type="match status" value="1"/>
</dbReference>
<dbReference type="PROSITE" id="PS50111">
    <property type="entry name" value="CHEMOTAXIS_TRANSDUC_2"/>
    <property type="match status" value="1"/>
</dbReference>
<evidence type="ECO:0000256" key="3">
    <source>
        <dbReference type="ARBA" id="ARBA00022692"/>
    </source>
</evidence>
<feature type="transmembrane region" description="Helical" evidence="10">
    <location>
        <begin position="7"/>
        <end position="27"/>
    </location>
</feature>
<dbReference type="Gene3D" id="6.10.340.10">
    <property type="match status" value="1"/>
</dbReference>
<dbReference type="CDD" id="cd18774">
    <property type="entry name" value="PDC2_HK_sensor"/>
    <property type="match status" value="1"/>
</dbReference>
<dbReference type="InterPro" id="IPR033480">
    <property type="entry name" value="sCache_2"/>
</dbReference>
<evidence type="ECO:0000259" key="12">
    <source>
        <dbReference type="PROSITE" id="PS50885"/>
    </source>
</evidence>
<evidence type="ECO:0000256" key="6">
    <source>
        <dbReference type="ARBA" id="ARBA00023224"/>
    </source>
</evidence>
<dbReference type="SMART" id="SM01049">
    <property type="entry name" value="Cache_2"/>
    <property type="match status" value="1"/>
</dbReference>
<accession>A0A3R9QMA3</accession>
<organism evidence="13 14">
    <name type="scientific">Salibacterium salarium</name>
    <dbReference type="NCBI Taxonomy" id="284579"/>
    <lineage>
        <taxon>Bacteria</taxon>
        <taxon>Bacillati</taxon>
        <taxon>Bacillota</taxon>
        <taxon>Bacilli</taxon>
        <taxon>Bacillales</taxon>
        <taxon>Bacillaceae</taxon>
    </lineage>
</organism>
<evidence type="ECO:0000256" key="9">
    <source>
        <dbReference type="SAM" id="MobiDB-lite"/>
    </source>
</evidence>
<feature type="domain" description="HAMP" evidence="12">
    <location>
        <begin position="218"/>
        <end position="271"/>
    </location>
</feature>
<evidence type="ECO:0000256" key="10">
    <source>
        <dbReference type="SAM" id="Phobius"/>
    </source>
</evidence>
<keyword evidence="4 10" id="KW-1133">Transmembrane helix</keyword>
<keyword evidence="2" id="KW-1003">Cell membrane</keyword>
<comment type="similarity">
    <text evidence="7">Belongs to the methyl-accepting chemotaxis (MCP) protein family.</text>
</comment>
<keyword evidence="3 10" id="KW-0812">Transmembrane</keyword>
<evidence type="ECO:0000313" key="13">
    <source>
        <dbReference type="EMBL" id="RSL33979.1"/>
    </source>
</evidence>
<dbReference type="PANTHER" id="PTHR32089">
    <property type="entry name" value="METHYL-ACCEPTING CHEMOTAXIS PROTEIN MCPB"/>
    <property type="match status" value="1"/>
</dbReference>
<keyword evidence="14" id="KW-1185">Reference proteome</keyword>
<evidence type="ECO:0000256" key="4">
    <source>
        <dbReference type="ARBA" id="ARBA00022989"/>
    </source>
</evidence>
<comment type="caution">
    <text evidence="13">The sequence shown here is derived from an EMBL/GenBank/DDBJ whole genome shotgun (WGS) entry which is preliminary data.</text>
</comment>
<feature type="domain" description="Methyl-accepting transducer" evidence="11">
    <location>
        <begin position="290"/>
        <end position="561"/>
    </location>
</feature>
<dbReference type="SMART" id="SM00304">
    <property type="entry name" value="HAMP"/>
    <property type="match status" value="1"/>
</dbReference>
<dbReference type="GO" id="GO:0007165">
    <property type="term" value="P:signal transduction"/>
    <property type="evidence" value="ECO:0007669"/>
    <property type="project" value="UniProtKB-KW"/>
</dbReference>
<evidence type="ECO:0000259" key="11">
    <source>
        <dbReference type="PROSITE" id="PS50111"/>
    </source>
</evidence>
<protein>
    <submittedName>
        <fullName evidence="13">Methyl-accepting chemotaxis protein</fullName>
    </submittedName>
</protein>
<dbReference type="PANTHER" id="PTHR32089:SF112">
    <property type="entry name" value="LYSOZYME-LIKE PROTEIN-RELATED"/>
    <property type="match status" value="1"/>
</dbReference>
<proteinExistence type="inferred from homology"/>